<organism evidence="1 2">
    <name type="scientific">Melipona bicolor</name>
    <dbReference type="NCBI Taxonomy" id="60889"/>
    <lineage>
        <taxon>Eukaryota</taxon>
        <taxon>Metazoa</taxon>
        <taxon>Ecdysozoa</taxon>
        <taxon>Arthropoda</taxon>
        <taxon>Hexapoda</taxon>
        <taxon>Insecta</taxon>
        <taxon>Pterygota</taxon>
        <taxon>Neoptera</taxon>
        <taxon>Endopterygota</taxon>
        <taxon>Hymenoptera</taxon>
        <taxon>Apocrita</taxon>
        <taxon>Aculeata</taxon>
        <taxon>Apoidea</taxon>
        <taxon>Anthophila</taxon>
        <taxon>Apidae</taxon>
        <taxon>Melipona</taxon>
    </lineage>
</organism>
<evidence type="ECO:0000313" key="1">
    <source>
        <dbReference type="EMBL" id="KAK1126103.1"/>
    </source>
</evidence>
<sequence length="80" mass="9175">MVNVRCTDQFLIAFALYSEIELEQLLLKVKKNYCQTKTPLKCKKDSKDSEATTKLAGNLSKRKDAEFLHLRQTIIDVLNA</sequence>
<evidence type="ECO:0000313" key="2">
    <source>
        <dbReference type="Proteomes" id="UP001177670"/>
    </source>
</evidence>
<gene>
    <name evidence="1" type="ORF">K0M31_004744</name>
</gene>
<proteinExistence type="predicted"/>
<accession>A0AA40FVQ4</accession>
<dbReference type="Proteomes" id="UP001177670">
    <property type="component" value="Unassembled WGS sequence"/>
</dbReference>
<dbReference type="EMBL" id="JAHYIQ010000014">
    <property type="protein sequence ID" value="KAK1126103.1"/>
    <property type="molecule type" value="Genomic_DNA"/>
</dbReference>
<name>A0AA40FVQ4_9HYME</name>
<comment type="caution">
    <text evidence="1">The sequence shown here is derived from an EMBL/GenBank/DDBJ whole genome shotgun (WGS) entry which is preliminary data.</text>
</comment>
<protein>
    <submittedName>
        <fullName evidence="1">Uncharacterized protein</fullName>
    </submittedName>
</protein>
<reference evidence="1" key="1">
    <citation type="submission" date="2021-10" db="EMBL/GenBank/DDBJ databases">
        <title>Melipona bicolor Genome sequencing and assembly.</title>
        <authorList>
            <person name="Araujo N.S."/>
            <person name="Arias M.C."/>
        </authorList>
    </citation>
    <scope>NUCLEOTIDE SEQUENCE</scope>
    <source>
        <strain evidence="1">USP_2M_L1-L4_2017</strain>
        <tissue evidence="1">Whole body</tissue>
    </source>
</reference>
<dbReference type="AlphaFoldDB" id="A0AA40FVQ4"/>
<keyword evidence="2" id="KW-1185">Reference proteome</keyword>